<dbReference type="InterPro" id="IPR012902">
    <property type="entry name" value="N_methyl_site"/>
</dbReference>
<dbReference type="Proteomes" id="UP001522905">
    <property type="component" value="Unassembled WGS sequence"/>
</dbReference>
<evidence type="ECO:0000256" key="2">
    <source>
        <dbReference type="ARBA" id="ARBA00023287"/>
    </source>
</evidence>
<comment type="caution">
    <text evidence="4">The sequence shown here is derived from an EMBL/GenBank/DDBJ whole genome shotgun (WGS) entry which is preliminary data.</text>
</comment>
<keyword evidence="5" id="KW-1185">Reference proteome</keyword>
<gene>
    <name evidence="4" type="ORF">LNP07_03900</name>
</gene>
<dbReference type="EMBL" id="JAJIAO010000003">
    <property type="protein sequence ID" value="MCK8624652.1"/>
    <property type="molecule type" value="Genomic_DNA"/>
</dbReference>
<evidence type="ECO:0000256" key="3">
    <source>
        <dbReference type="SAM" id="Phobius"/>
    </source>
</evidence>
<keyword evidence="2" id="KW-0178">Competence</keyword>
<dbReference type="Pfam" id="PF15980">
    <property type="entry name" value="ComGF"/>
    <property type="match status" value="1"/>
</dbReference>
<evidence type="ECO:0000313" key="4">
    <source>
        <dbReference type="EMBL" id="MCK8624652.1"/>
    </source>
</evidence>
<accession>A0ABT0I1Q9</accession>
<protein>
    <submittedName>
        <fullName evidence="4">ComGF family competence protein</fullName>
    </submittedName>
</protein>
<proteinExistence type="predicted"/>
<sequence>MKAESNMKKYAIKNKSGFTLIETLLSLFIFSILSLIIISVIRMNISIAKHHNYTSDFYVFIDNLESNKLNFEVSDVSSNDLELISNHKKYNLSKYKSMLRFTNENNQGYLPMLDNVVSVQFSNYKNKVLIRVIFDNHQVCQAYLLNKGYK</sequence>
<evidence type="ECO:0000256" key="1">
    <source>
        <dbReference type="ARBA" id="ARBA00004241"/>
    </source>
</evidence>
<dbReference type="PROSITE" id="PS00409">
    <property type="entry name" value="PROKAR_NTER_METHYL"/>
    <property type="match status" value="1"/>
</dbReference>
<keyword evidence="3" id="KW-1133">Transmembrane helix</keyword>
<name>A0ABT0I1Q9_9LACO</name>
<keyword evidence="3" id="KW-0472">Membrane</keyword>
<comment type="subcellular location">
    <subcellularLocation>
        <location evidence="1">Cell surface</location>
    </subcellularLocation>
</comment>
<dbReference type="Pfam" id="PF07963">
    <property type="entry name" value="N_methyl"/>
    <property type="match status" value="1"/>
</dbReference>
<organism evidence="4 5">
    <name type="scientific">Apilactobacillus xinyiensis</name>
    <dbReference type="NCBI Taxonomy" id="2841032"/>
    <lineage>
        <taxon>Bacteria</taxon>
        <taxon>Bacillati</taxon>
        <taxon>Bacillota</taxon>
        <taxon>Bacilli</taxon>
        <taxon>Lactobacillales</taxon>
        <taxon>Lactobacillaceae</taxon>
        <taxon>Apilactobacillus</taxon>
    </lineage>
</organism>
<keyword evidence="3" id="KW-0812">Transmembrane</keyword>
<dbReference type="NCBIfam" id="TIGR02532">
    <property type="entry name" value="IV_pilin_GFxxxE"/>
    <property type="match status" value="1"/>
</dbReference>
<evidence type="ECO:0000313" key="5">
    <source>
        <dbReference type="Proteomes" id="UP001522905"/>
    </source>
</evidence>
<reference evidence="4 5" key="1">
    <citation type="submission" date="2021-11" db="EMBL/GenBank/DDBJ databases">
        <title>Comparative genomics of bee honey and flower isolates.</title>
        <authorList>
            <person name="Bechtner J.D."/>
            <person name="Gallus M.K."/>
            <person name="Ehrmann M."/>
        </authorList>
    </citation>
    <scope>NUCLEOTIDE SEQUENCE [LARGE SCALE GENOMIC DNA]</scope>
    <source>
        <strain evidence="4 5">M161</strain>
    </source>
</reference>
<dbReference type="RefSeq" id="WP_220728123.1">
    <property type="nucleotide sequence ID" value="NZ_BPLM01000005.1"/>
</dbReference>
<dbReference type="InterPro" id="IPR016977">
    <property type="entry name" value="ComGF"/>
</dbReference>
<feature type="transmembrane region" description="Helical" evidence="3">
    <location>
        <begin position="20"/>
        <end position="41"/>
    </location>
</feature>